<feature type="region of interest" description="Sigma-70 factor domain-2" evidence="1">
    <location>
        <begin position="14"/>
        <end position="86"/>
    </location>
</feature>
<comment type="caution">
    <text evidence="2">The sequence shown here is derived from an EMBL/GenBank/DDBJ whole genome shotgun (WGS) entry which is preliminary data.</text>
</comment>
<keyword evidence="1" id="KW-0731">Sigma factor</keyword>
<keyword evidence="1" id="KW-0238">DNA-binding</keyword>
<comment type="similarity">
    <text evidence="1">Belongs to the sigma-70 factor family. FliA subfamily.</text>
</comment>
<evidence type="ECO:0000313" key="2">
    <source>
        <dbReference type="EMBL" id="KYC29233.1"/>
    </source>
</evidence>
<dbReference type="PROSITE" id="PS00716">
    <property type="entry name" value="SIGMA70_2"/>
    <property type="match status" value="1"/>
</dbReference>
<dbReference type="CDD" id="cd06171">
    <property type="entry name" value="Sigma70_r4"/>
    <property type="match status" value="1"/>
</dbReference>
<dbReference type="Gene3D" id="1.20.140.160">
    <property type="match status" value="1"/>
</dbReference>
<dbReference type="Pfam" id="PF04539">
    <property type="entry name" value="Sigma70_r3"/>
    <property type="match status" value="1"/>
</dbReference>
<dbReference type="OrthoDB" id="9799825at2"/>
<dbReference type="GO" id="GO:0003899">
    <property type="term" value="F:DNA-directed RNA polymerase activity"/>
    <property type="evidence" value="ECO:0007669"/>
    <property type="project" value="InterPro"/>
</dbReference>
<sequence length="260" mass="29340">MTYNAQGIPDKEQLVSQYAPLVKRIAYHLMARLPPNVQVEDLIQNGMIGLLDAIARYEDGLGAQFETYAVQRVRGAMLDGLRENDWLPRGLRREMRRIEAAIHTLEQKHGRAPQEGELAESLGMSLEEYQKLLLDARGHQLVYFEDLGDAEEGGGDAFLERHLASEQLDPLAMLIDQDRREALVQAIENLPEREKLMMALYYDEELNLREIGEVLGVTESRVCQLHTQAIARLRSNVLGDSAAARQAVRGKAGRPRKKQS</sequence>
<protein>
    <recommendedName>
        <fullName evidence="1">RNA polymerase sigma factor FliA</fullName>
    </recommendedName>
    <alternativeName>
        <fullName evidence="1">RNA polymerase sigma factor for flagellar operon</fullName>
    </alternativeName>
    <alternativeName>
        <fullName evidence="1">Sigma F</fullName>
    </alternativeName>
    <alternativeName>
        <fullName evidence="1">Sigma-28</fullName>
    </alternativeName>
</protein>
<dbReference type="InterPro" id="IPR000943">
    <property type="entry name" value="RNA_pol_sigma70"/>
</dbReference>
<dbReference type="NCBIfam" id="NF005413">
    <property type="entry name" value="PRK06986.1"/>
    <property type="match status" value="1"/>
</dbReference>
<accession>A0A656Z869</accession>
<keyword evidence="1" id="KW-0804">Transcription</keyword>
<dbReference type="InterPro" id="IPR013324">
    <property type="entry name" value="RNA_pol_sigma_r3/r4-like"/>
</dbReference>
<dbReference type="NCBIfam" id="TIGR02479">
    <property type="entry name" value="FliA_WhiG"/>
    <property type="match status" value="1"/>
</dbReference>
<dbReference type="EMBL" id="LFZK01000001">
    <property type="protein sequence ID" value="KYC29233.1"/>
    <property type="molecule type" value="Genomic_DNA"/>
</dbReference>
<dbReference type="PIRSF" id="PIRSF000770">
    <property type="entry name" value="RNA_pol_sigma-SigE/K"/>
    <property type="match status" value="1"/>
</dbReference>
<dbReference type="InterPro" id="IPR007630">
    <property type="entry name" value="RNA_pol_sigma70_r4"/>
</dbReference>
<dbReference type="SUPFAM" id="SSF88946">
    <property type="entry name" value="Sigma2 domain of RNA polymerase sigma factors"/>
    <property type="match status" value="1"/>
</dbReference>
<gene>
    <name evidence="1" type="primary">fliA</name>
    <name evidence="2" type="ORF">ACY05_01405</name>
</gene>
<dbReference type="Gene3D" id="1.10.1740.10">
    <property type="match status" value="1"/>
</dbReference>
<dbReference type="GO" id="GO:0006352">
    <property type="term" value="P:DNA-templated transcription initiation"/>
    <property type="evidence" value="ECO:0007669"/>
    <property type="project" value="UniProtKB-UniRule"/>
</dbReference>
<dbReference type="InterPro" id="IPR028617">
    <property type="entry name" value="Sigma70_FliA"/>
</dbReference>
<keyword evidence="1" id="KW-0805">Transcription regulation</keyword>
<dbReference type="GO" id="GO:0005737">
    <property type="term" value="C:cytoplasm"/>
    <property type="evidence" value="ECO:0007669"/>
    <property type="project" value="UniProtKB-SubCell"/>
</dbReference>
<evidence type="ECO:0000313" key="3">
    <source>
        <dbReference type="Proteomes" id="UP000243416"/>
    </source>
</evidence>
<comment type="function">
    <text evidence="1">Sigma factors are initiation factors that promote the attachment of RNA polymerase to specific initiation sites and are then released. This sigma factor controls the expression of flagella-related genes.</text>
</comment>
<dbReference type="PROSITE" id="PS00715">
    <property type="entry name" value="SIGMA70_1"/>
    <property type="match status" value="1"/>
</dbReference>
<dbReference type="Pfam" id="PF04545">
    <property type="entry name" value="Sigma70_r4"/>
    <property type="match status" value="1"/>
</dbReference>
<name>A0A656Z869_9PROT</name>
<keyword evidence="1" id="KW-0963">Cytoplasm</keyword>
<dbReference type="SUPFAM" id="SSF88659">
    <property type="entry name" value="Sigma3 and sigma4 domains of RNA polymerase sigma factors"/>
    <property type="match status" value="2"/>
</dbReference>
<dbReference type="InterPro" id="IPR007627">
    <property type="entry name" value="RNA_pol_sigma70_r2"/>
</dbReference>
<dbReference type="AlphaFoldDB" id="A0A656Z869"/>
<reference evidence="2 3" key="1">
    <citation type="journal article" date="2016" name="ISME J.">
        <title>Integrated multi-omics analyses reveal the biochemical mechanisms and phylogenetic relevance of anaerobic androgen biodegradation in the environment.</title>
        <authorList>
            <person name="Yang F.C."/>
            <person name="Chen Y.L."/>
            <person name="Tang S.L."/>
            <person name="Yu C.P."/>
            <person name="Wang P.H."/>
            <person name="Ismail W."/>
            <person name="Wang C.H."/>
            <person name="Ding J.Y."/>
            <person name="Yang C.Y."/>
            <person name="Yang C.Y."/>
            <person name="Chiang Y.R."/>
        </authorList>
    </citation>
    <scope>NUCLEOTIDE SEQUENCE [LARGE SCALE GENOMIC DNA]</scope>
    <source>
        <strain evidence="2 3">DSM 13999</strain>
    </source>
</reference>
<feature type="short sequence motif" description="Interaction with polymerase core subunit RpoC" evidence="1">
    <location>
        <begin position="41"/>
        <end position="44"/>
    </location>
</feature>
<dbReference type="InterPro" id="IPR014284">
    <property type="entry name" value="RNA_pol_sigma-70_dom"/>
</dbReference>
<proteinExistence type="inferred from homology"/>
<feature type="region of interest" description="Sigma-70 factor domain-4" evidence="1">
    <location>
        <begin position="186"/>
        <end position="234"/>
    </location>
</feature>
<organism evidence="2 3">
    <name type="scientific">Sterolibacterium denitrificans</name>
    <dbReference type="NCBI Taxonomy" id="157592"/>
    <lineage>
        <taxon>Bacteria</taxon>
        <taxon>Pseudomonadati</taxon>
        <taxon>Pseudomonadota</taxon>
        <taxon>Betaproteobacteria</taxon>
        <taxon>Nitrosomonadales</taxon>
        <taxon>Sterolibacteriaceae</taxon>
        <taxon>Sterolibacterium</taxon>
    </lineage>
</organism>
<comment type="subcellular location">
    <subcellularLocation>
        <location evidence="1">Cytoplasm</location>
    </subcellularLocation>
</comment>
<dbReference type="RefSeq" id="WP_067169798.1">
    <property type="nucleotide sequence ID" value="NZ_LFZK01000001.1"/>
</dbReference>
<dbReference type="InterPro" id="IPR012845">
    <property type="entry name" value="RNA_pol_sigma_FliA_WhiG"/>
</dbReference>
<dbReference type="PANTHER" id="PTHR30385:SF7">
    <property type="entry name" value="RNA POLYMERASE SIGMA FACTOR FLIA"/>
    <property type="match status" value="1"/>
</dbReference>
<dbReference type="GO" id="GO:0016987">
    <property type="term" value="F:sigma factor activity"/>
    <property type="evidence" value="ECO:0007669"/>
    <property type="project" value="UniProtKB-UniRule"/>
</dbReference>
<dbReference type="Pfam" id="PF04542">
    <property type="entry name" value="Sigma70_r2"/>
    <property type="match status" value="1"/>
</dbReference>
<dbReference type="NCBIfam" id="TIGR02937">
    <property type="entry name" value="sigma70-ECF"/>
    <property type="match status" value="1"/>
</dbReference>
<dbReference type="GO" id="GO:0003677">
    <property type="term" value="F:DNA binding"/>
    <property type="evidence" value="ECO:0007669"/>
    <property type="project" value="UniProtKB-UniRule"/>
</dbReference>
<feature type="DNA-binding region" description="H-T-H motif" evidence="1">
    <location>
        <begin position="208"/>
        <end position="227"/>
    </location>
</feature>
<evidence type="ECO:0000256" key="1">
    <source>
        <dbReference type="HAMAP-Rule" id="MF_00962"/>
    </source>
</evidence>
<dbReference type="InterPro" id="IPR007624">
    <property type="entry name" value="RNA_pol_sigma70_r3"/>
</dbReference>
<comment type="caution">
    <text evidence="1">Lacks conserved residue(s) required for the propagation of feature annotation.</text>
</comment>
<dbReference type="FunFam" id="1.10.1740.10:FF:000002">
    <property type="entry name" value="RNA polymerase sigma factor FliA"/>
    <property type="match status" value="1"/>
</dbReference>
<dbReference type="PRINTS" id="PR00046">
    <property type="entry name" value="SIGMA70FCT"/>
</dbReference>
<dbReference type="Proteomes" id="UP000243416">
    <property type="component" value="Unassembled WGS sequence"/>
</dbReference>
<keyword evidence="3" id="KW-1185">Reference proteome</keyword>
<dbReference type="HAMAP" id="MF_00962">
    <property type="entry name" value="Sigma70_FliA"/>
    <property type="match status" value="1"/>
</dbReference>
<dbReference type="PANTHER" id="PTHR30385">
    <property type="entry name" value="SIGMA FACTOR F FLAGELLAR"/>
    <property type="match status" value="1"/>
</dbReference>
<dbReference type="InterPro" id="IPR013325">
    <property type="entry name" value="RNA_pol_sigma_r2"/>
</dbReference>